<dbReference type="PROSITE" id="PS00108">
    <property type="entry name" value="PROTEIN_KINASE_ST"/>
    <property type="match status" value="1"/>
</dbReference>
<evidence type="ECO:0000256" key="7">
    <source>
        <dbReference type="ARBA" id="ARBA00022840"/>
    </source>
</evidence>
<comment type="catalytic activity">
    <reaction evidence="8">
        <text>L-threonyl-[protein] + ATP = O-phospho-L-threonyl-[protein] + ADP + H(+)</text>
        <dbReference type="Rhea" id="RHEA:46608"/>
        <dbReference type="Rhea" id="RHEA-COMP:11060"/>
        <dbReference type="Rhea" id="RHEA-COMP:11605"/>
        <dbReference type="ChEBI" id="CHEBI:15378"/>
        <dbReference type="ChEBI" id="CHEBI:30013"/>
        <dbReference type="ChEBI" id="CHEBI:30616"/>
        <dbReference type="ChEBI" id="CHEBI:61977"/>
        <dbReference type="ChEBI" id="CHEBI:456216"/>
        <dbReference type="EC" id="2.7.11.1"/>
    </reaction>
</comment>
<dbReference type="Gene3D" id="2.30.29.30">
    <property type="entry name" value="Pleckstrin-homology domain (PH domain)/Phosphotyrosine-binding domain (PTB)"/>
    <property type="match status" value="1"/>
</dbReference>
<dbReference type="SUPFAM" id="SSF50729">
    <property type="entry name" value="PH domain-like"/>
    <property type="match status" value="1"/>
</dbReference>
<comment type="subunit">
    <text evidence="1">Monomer.</text>
</comment>
<evidence type="ECO:0000256" key="9">
    <source>
        <dbReference type="ARBA" id="ARBA00048679"/>
    </source>
</evidence>
<dbReference type="PANTHER" id="PTHR24356:SF163">
    <property type="entry name" value="3-PHOSPHOINOSITIDE-DEPENDENT PROTEIN KINASE 1-RELATED"/>
    <property type="match status" value="1"/>
</dbReference>
<dbReference type="PANTHER" id="PTHR24356">
    <property type="entry name" value="SERINE/THREONINE-PROTEIN KINASE"/>
    <property type="match status" value="1"/>
</dbReference>
<dbReference type="PROSITE" id="PS50011">
    <property type="entry name" value="PROTEIN_KINASE_DOM"/>
    <property type="match status" value="1"/>
</dbReference>
<gene>
    <name evidence="13" type="ORF">SteCoe_7106</name>
</gene>
<dbReference type="FunFam" id="3.30.200.20:FF:000042">
    <property type="entry name" value="Aurora kinase A"/>
    <property type="match status" value="1"/>
</dbReference>
<feature type="binding site" evidence="10">
    <location>
        <position position="40"/>
    </location>
    <ligand>
        <name>ATP</name>
        <dbReference type="ChEBI" id="CHEBI:30616"/>
    </ligand>
</feature>
<dbReference type="PROSITE" id="PS00107">
    <property type="entry name" value="PROTEIN_KINASE_ATP"/>
    <property type="match status" value="1"/>
</dbReference>
<keyword evidence="3 11" id="KW-0723">Serine/threonine-protein kinase</keyword>
<dbReference type="GO" id="GO:0005524">
    <property type="term" value="F:ATP binding"/>
    <property type="evidence" value="ECO:0007669"/>
    <property type="project" value="UniProtKB-UniRule"/>
</dbReference>
<evidence type="ECO:0000256" key="8">
    <source>
        <dbReference type="ARBA" id="ARBA00047899"/>
    </source>
</evidence>
<evidence type="ECO:0000313" key="14">
    <source>
        <dbReference type="Proteomes" id="UP000187209"/>
    </source>
</evidence>
<evidence type="ECO:0000256" key="6">
    <source>
        <dbReference type="ARBA" id="ARBA00022777"/>
    </source>
</evidence>
<dbReference type="InterPro" id="IPR008271">
    <property type="entry name" value="Ser/Thr_kinase_AS"/>
</dbReference>
<keyword evidence="14" id="KW-1185">Reference proteome</keyword>
<keyword evidence="4" id="KW-0808">Transferase</keyword>
<dbReference type="AlphaFoldDB" id="A0A1R2CNC1"/>
<sequence length="409" mass="47466">MAVKSTIDDYEFIKRLGTGAFADVYLMREKTDKKLYAVKKVSKSLLKREGKIEQAIRERELLSSLNHKGIVKLYKAFHDPSYLYLVMEYCSKEALSKLLERHGRTFPYRLVKYYAAELVEILNVLRQSNIIHRDIKPENILITQDNHLKLVDFNCAKKLSSRKTMRNTFVGTLSYVAPEVIKSSKIIGPEVDLWSLGVIFYQMIIGKLPFTAVSQEEIYENILQGNFNMDYDIPPEAKSLINSLLIIEPEQRLGSNSLSELKAHEFFEGIEFETLWDRQVPDVIQEIIKDEESHVVENDSLNRCLHTANDEENKSSNEEMRIIIEGNIQMKKNIFMNQNRKLIVTNEPRIKLFSLKTKEERADIDVKSIKEVKSVKANGFIIETNKKTYEFFVDNPDTWVNAIRKAIDK</sequence>
<evidence type="ECO:0000256" key="4">
    <source>
        <dbReference type="ARBA" id="ARBA00022679"/>
    </source>
</evidence>
<name>A0A1R2CNC1_9CILI</name>
<evidence type="ECO:0000256" key="10">
    <source>
        <dbReference type="PROSITE-ProRule" id="PRU10141"/>
    </source>
</evidence>
<protein>
    <recommendedName>
        <fullName evidence="2">non-specific serine/threonine protein kinase</fullName>
        <ecNumber evidence="2">2.7.11.1</ecNumber>
    </recommendedName>
</protein>
<feature type="domain" description="Protein kinase" evidence="12">
    <location>
        <begin position="10"/>
        <end position="267"/>
    </location>
</feature>
<dbReference type="EMBL" id="MPUH01000101">
    <property type="protein sequence ID" value="OMJ90517.1"/>
    <property type="molecule type" value="Genomic_DNA"/>
</dbReference>
<dbReference type="FunFam" id="1.10.510.10:FF:000571">
    <property type="entry name" value="Maternal embryonic leucine zipper kinase"/>
    <property type="match status" value="1"/>
</dbReference>
<dbReference type="InterPro" id="IPR011009">
    <property type="entry name" value="Kinase-like_dom_sf"/>
</dbReference>
<dbReference type="InterPro" id="IPR033931">
    <property type="entry name" value="PDK1-typ_PH"/>
</dbReference>
<comment type="similarity">
    <text evidence="11">Belongs to the protein kinase superfamily.</text>
</comment>
<evidence type="ECO:0000256" key="11">
    <source>
        <dbReference type="RuleBase" id="RU000304"/>
    </source>
</evidence>
<keyword evidence="7 10" id="KW-0067">ATP-binding</keyword>
<dbReference type="CDD" id="cd05123">
    <property type="entry name" value="STKc_AGC"/>
    <property type="match status" value="1"/>
</dbReference>
<dbReference type="GO" id="GO:0004674">
    <property type="term" value="F:protein serine/threonine kinase activity"/>
    <property type="evidence" value="ECO:0007669"/>
    <property type="project" value="UniProtKB-KW"/>
</dbReference>
<evidence type="ECO:0000256" key="5">
    <source>
        <dbReference type="ARBA" id="ARBA00022741"/>
    </source>
</evidence>
<dbReference type="Pfam" id="PF14593">
    <property type="entry name" value="PH_3"/>
    <property type="match status" value="1"/>
</dbReference>
<evidence type="ECO:0000256" key="1">
    <source>
        <dbReference type="ARBA" id="ARBA00011245"/>
    </source>
</evidence>
<dbReference type="InterPro" id="IPR045270">
    <property type="entry name" value="STKc_AGC"/>
</dbReference>
<comment type="catalytic activity">
    <reaction evidence="9">
        <text>L-seryl-[protein] + ATP = O-phospho-L-seryl-[protein] + ADP + H(+)</text>
        <dbReference type="Rhea" id="RHEA:17989"/>
        <dbReference type="Rhea" id="RHEA-COMP:9863"/>
        <dbReference type="Rhea" id="RHEA-COMP:11604"/>
        <dbReference type="ChEBI" id="CHEBI:15378"/>
        <dbReference type="ChEBI" id="CHEBI:29999"/>
        <dbReference type="ChEBI" id="CHEBI:30616"/>
        <dbReference type="ChEBI" id="CHEBI:83421"/>
        <dbReference type="ChEBI" id="CHEBI:456216"/>
        <dbReference type="EC" id="2.7.11.1"/>
    </reaction>
</comment>
<dbReference type="EC" id="2.7.11.1" evidence="2"/>
<dbReference type="InterPro" id="IPR000719">
    <property type="entry name" value="Prot_kinase_dom"/>
</dbReference>
<dbReference type="Proteomes" id="UP000187209">
    <property type="component" value="Unassembled WGS sequence"/>
</dbReference>
<proteinExistence type="inferred from homology"/>
<evidence type="ECO:0000259" key="12">
    <source>
        <dbReference type="PROSITE" id="PS50011"/>
    </source>
</evidence>
<evidence type="ECO:0000256" key="2">
    <source>
        <dbReference type="ARBA" id="ARBA00012513"/>
    </source>
</evidence>
<accession>A0A1R2CNC1</accession>
<organism evidence="13 14">
    <name type="scientific">Stentor coeruleus</name>
    <dbReference type="NCBI Taxonomy" id="5963"/>
    <lineage>
        <taxon>Eukaryota</taxon>
        <taxon>Sar</taxon>
        <taxon>Alveolata</taxon>
        <taxon>Ciliophora</taxon>
        <taxon>Postciliodesmatophora</taxon>
        <taxon>Heterotrichea</taxon>
        <taxon>Heterotrichida</taxon>
        <taxon>Stentoridae</taxon>
        <taxon>Stentor</taxon>
    </lineage>
</organism>
<evidence type="ECO:0000313" key="13">
    <source>
        <dbReference type="EMBL" id="OMJ90517.1"/>
    </source>
</evidence>
<dbReference type="GO" id="GO:0035556">
    <property type="term" value="P:intracellular signal transduction"/>
    <property type="evidence" value="ECO:0007669"/>
    <property type="project" value="TreeGrafter"/>
</dbReference>
<dbReference type="OrthoDB" id="432647at2759"/>
<dbReference type="InterPro" id="IPR050236">
    <property type="entry name" value="Ser_Thr_kinase_AGC"/>
</dbReference>
<dbReference type="Gene3D" id="3.30.200.20">
    <property type="entry name" value="Phosphorylase Kinase, domain 1"/>
    <property type="match status" value="1"/>
</dbReference>
<dbReference type="SUPFAM" id="SSF56112">
    <property type="entry name" value="Protein kinase-like (PK-like)"/>
    <property type="match status" value="1"/>
</dbReference>
<reference evidence="13 14" key="1">
    <citation type="submission" date="2016-11" db="EMBL/GenBank/DDBJ databases">
        <title>The macronuclear genome of Stentor coeruleus: a giant cell with tiny introns.</title>
        <authorList>
            <person name="Slabodnick M."/>
            <person name="Ruby J.G."/>
            <person name="Reiff S.B."/>
            <person name="Swart E.C."/>
            <person name="Gosai S."/>
            <person name="Prabakaran S."/>
            <person name="Witkowska E."/>
            <person name="Larue G.E."/>
            <person name="Fisher S."/>
            <person name="Freeman R.M."/>
            <person name="Gunawardena J."/>
            <person name="Chu W."/>
            <person name="Stover N.A."/>
            <person name="Gregory B.D."/>
            <person name="Nowacki M."/>
            <person name="Derisi J."/>
            <person name="Roy S.W."/>
            <person name="Marshall W.F."/>
            <person name="Sood P."/>
        </authorList>
    </citation>
    <scope>NUCLEOTIDE SEQUENCE [LARGE SCALE GENOMIC DNA]</scope>
    <source>
        <strain evidence="13">WM001</strain>
    </source>
</reference>
<dbReference type="InterPro" id="IPR017441">
    <property type="entry name" value="Protein_kinase_ATP_BS"/>
</dbReference>
<dbReference type="InterPro" id="IPR011993">
    <property type="entry name" value="PH-like_dom_sf"/>
</dbReference>
<dbReference type="SMART" id="SM00220">
    <property type="entry name" value="S_TKc"/>
    <property type="match status" value="1"/>
</dbReference>
<dbReference type="Gene3D" id="1.10.510.10">
    <property type="entry name" value="Transferase(Phosphotransferase) domain 1"/>
    <property type="match status" value="1"/>
</dbReference>
<keyword evidence="6" id="KW-0418">Kinase</keyword>
<keyword evidence="5 10" id="KW-0547">Nucleotide-binding</keyword>
<evidence type="ECO:0000256" key="3">
    <source>
        <dbReference type="ARBA" id="ARBA00022527"/>
    </source>
</evidence>
<comment type="caution">
    <text evidence="13">The sequence shown here is derived from an EMBL/GenBank/DDBJ whole genome shotgun (WGS) entry which is preliminary data.</text>
</comment>
<dbReference type="Pfam" id="PF00069">
    <property type="entry name" value="Pkinase"/>
    <property type="match status" value="1"/>
</dbReference>